<feature type="domain" description="GFO/IDH/MocA-like oxidoreductase" evidence="2">
    <location>
        <begin position="123"/>
        <end position="247"/>
    </location>
</feature>
<dbReference type="InterPro" id="IPR055170">
    <property type="entry name" value="GFO_IDH_MocA-like_dom"/>
</dbReference>
<dbReference type="Pfam" id="PF22725">
    <property type="entry name" value="GFO_IDH_MocA_C3"/>
    <property type="match status" value="1"/>
</dbReference>
<dbReference type="PANTHER" id="PTHR43377">
    <property type="entry name" value="BILIVERDIN REDUCTASE A"/>
    <property type="match status" value="1"/>
</dbReference>
<dbReference type="GO" id="GO:0000166">
    <property type="term" value="F:nucleotide binding"/>
    <property type="evidence" value="ECO:0007669"/>
    <property type="project" value="InterPro"/>
</dbReference>
<dbReference type="Gene3D" id="3.40.50.720">
    <property type="entry name" value="NAD(P)-binding Rossmann-like Domain"/>
    <property type="match status" value="1"/>
</dbReference>
<gene>
    <name evidence="3" type="ORF">UFOPK3897_01647</name>
    <name evidence="4" type="ORF">UFOPK4121_01297</name>
</gene>
<dbReference type="AlphaFoldDB" id="A0A6J7N7S5"/>
<sequence>MGCGAIAQWHVEALQAAERTTVTACVDVLPEKAEKVAAMTGGTAGASISDALNIGVDALAILVPHHLHEQLVTEAFAAGVHVALEKPMAPSVDACERILAIADQHRDQVFILTENAQYWPEVLMAQELINNGAIGELVTARSWHNFGITKEFYPSDQAWRFQQTAAGGGVALDTGSHWLRPLRMILGEIDEVVAITGRLWEKMEGESMVRSLCLFESGVVASFDVMLATGAVGLQPHFQFTGTSGEIVVSALGEVRLFDGKDWSGTVVGHGSYMDSYKGVWRDFESAVLDGTPLAADARYSLGEVRAANAIVRSGQTKKWEKVW</sequence>
<proteinExistence type="predicted"/>
<dbReference type="EMBL" id="CAFBPQ010000050">
    <property type="protein sequence ID" value="CAB5030272.1"/>
    <property type="molecule type" value="Genomic_DNA"/>
</dbReference>
<organism evidence="3">
    <name type="scientific">freshwater metagenome</name>
    <dbReference type="NCBI Taxonomy" id="449393"/>
    <lineage>
        <taxon>unclassified sequences</taxon>
        <taxon>metagenomes</taxon>
        <taxon>ecological metagenomes</taxon>
    </lineage>
</organism>
<feature type="domain" description="Gfo/Idh/MocA-like oxidoreductase N-terminal" evidence="1">
    <location>
        <begin position="2"/>
        <end position="110"/>
    </location>
</feature>
<dbReference type="Gene3D" id="3.30.360.10">
    <property type="entry name" value="Dihydrodipicolinate Reductase, domain 2"/>
    <property type="match status" value="1"/>
</dbReference>
<evidence type="ECO:0000313" key="4">
    <source>
        <dbReference type="EMBL" id="CAB5030272.1"/>
    </source>
</evidence>
<dbReference type="SUPFAM" id="SSF55347">
    <property type="entry name" value="Glyceraldehyde-3-phosphate dehydrogenase-like, C-terminal domain"/>
    <property type="match status" value="1"/>
</dbReference>
<accession>A0A6J7N7S5</accession>
<dbReference type="SUPFAM" id="SSF51735">
    <property type="entry name" value="NAD(P)-binding Rossmann-fold domains"/>
    <property type="match status" value="1"/>
</dbReference>
<dbReference type="InterPro" id="IPR000683">
    <property type="entry name" value="Gfo/Idh/MocA-like_OxRdtase_N"/>
</dbReference>
<dbReference type="InterPro" id="IPR051450">
    <property type="entry name" value="Gfo/Idh/MocA_Oxidoreductases"/>
</dbReference>
<dbReference type="InterPro" id="IPR036291">
    <property type="entry name" value="NAD(P)-bd_dom_sf"/>
</dbReference>
<dbReference type="Pfam" id="PF01408">
    <property type="entry name" value="GFO_IDH_MocA"/>
    <property type="match status" value="1"/>
</dbReference>
<reference evidence="3" key="1">
    <citation type="submission" date="2020-05" db="EMBL/GenBank/DDBJ databases">
        <authorList>
            <person name="Chiriac C."/>
            <person name="Salcher M."/>
            <person name="Ghai R."/>
            <person name="Kavagutti S V."/>
        </authorList>
    </citation>
    <scope>NUCLEOTIDE SEQUENCE</scope>
</reference>
<evidence type="ECO:0000259" key="2">
    <source>
        <dbReference type="Pfam" id="PF22725"/>
    </source>
</evidence>
<protein>
    <submittedName>
        <fullName evidence="3">Unannotated protein</fullName>
    </submittedName>
</protein>
<evidence type="ECO:0000313" key="3">
    <source>
        <dbReference type="EMBL" id="CAB4989471.1"/>
    </source>
</evidence>
<evidence type="ECO:0000259" key="1">
    <source>
        <dbReference type="Pfam" id="PF01408"/>
    </source>
</evidence>
<dbReference type="PANTHER" id="PTHR43377:SF1">
    <property type="entry name" value="BILIVERDIN REDUCTASE A"/>
    <property type="match status" value="1"/>
</dbReference>
<name>A0A6J7N7S5_9ZZZZ</name>
<dbReference type="EMBL" id="CAFBOF010000067">
    <property type="protein sequence ID" value="CAB4989471.1"/>
    <property type="molecule type" value="Genomic_DNA"/>
</dbReference>